<evidence type="ECO:0000256" key="10">
    <source>
        <dbReference type="PROSITE-ProRule" id="PRU01360"/>
    </source>
</evidence>
<dbReference type="SUPFAM" id="SSF56935">
    <property type="entry name" value="Porins"/>
    <property type="match status" value="1"/>
</dbReference>
<protein>
    <submittedName>
        <fullName evidence="15">TonB-dependent receptor</fullName>
    </submittedName>
</protein>
<dbReference type="CDD" id="cd01347">
    <property type="entry name" value="ligand_gated_channel"/>
    <property type="match status" value="1"/>
</dbReference>
<dbReference type="EMBL" id="JAERTZ010000030">
    <property type="protein sequence ID" value="MBL1379015.1"/>
    <property type="molecule type" value="Genomic_DNA"/>
</dbReference>
<dbReference type="Pfam" id="PF00593">
    <property type="entry name" value="TonB_dep_Rec_b-barrel"/>
    <property type="match status" value="1"/>
</dbReference>
<comment type="caution">
    <text evidence="15">The sequence shown here is derived from an EMBL/GenBank/DDBJ whole genome shotgun (WGS) entry which is preliminary data.</text>
</comment>
<comment type="subcellular location">
    <subcellularLocation>
        <location evidence="1 10">Cell outer membrane</location>
        <topology evidence="1 10">Multi-pass membrane protein</topology>
    </subcellularLocation>
</comment>
<dbReference type="Gene3D" id="2.170.130.10">
    <property type="entry name" value="TonB-dependent receptor, plug domain"/>
    <property type="match status" value="1"/>
</dbReference>
<evidence type="ECO:0000256" key="1">
    <source>
        <dbReference type="ARBA" id="ARBA00004571"/>
    </source>
</evidence>
<keyword evidence="4 10" id="KW-0812">Transmembrane</keyword>
<evidence type="ECO:0000256" key="7">
    <source>
        <dbReference type="ARBA" id="ARBA00023077"/>
    </source>
</evidence>
<keyword evidence="9 10" id="KW-0998">Cell outer membrane</keyword>
<dbReference type="RefSeq" id="WP_202088074.1">
    <property type="nucleotide sequence ID" value="NZ_JAERTZ010000030.1"/>
</dbReference>
<evidence type="ECO:0000256" key="6">
    <source>
        <dbReference type="ARBA" id="ARBA00023065"/>
    </source>
</evidence>
<evidence type="ECO:0000313" key="15">
    <source>
        <dbReference type="EMBL" id="MBL1379015.1"/>
    </source>
</evidence>
<dbReference type="InterPro" id="IPR039426">
    <property type="entry name" value="TonB-dep_rcpt-like"/>
</dbReference>
<evidence type="ECO:0000313" key="16">
    <source>
        <dbReference type="Proteomes" id="UP000638570"/>
    </source>
</evidence>
<keyword evidence="16" id="KW-1185">Reference proteome</keyword>
<keyword evidence="2 10" id="KW-0813">Transport</keyword>
<comment type="similarity">
    <text evidence="10 11">Belongs to the TonB-dependent receptor family.</text>
</comment>
<evidence type="ECO:0000256" key="11">
    <source>
        <dbReference type="RuleBase" id="RU003357"/>
    </source>
</evidence>
<dbReference type="InterPro" id="IPR012910">
    <property type="entry name" value="Plug_dom"/>
</dbReference>
<evidence type="ECO:0000256" key="2">
    <source>
        <dbReference type="ARBA" id="ARBA00022448"/>
    </source>
</evidence>
<organism evidence="15 16">
    <name type="scientific">Zobellella iuensis</name>
    <dbReference type="NCBI Taxonomy" id="2803811"/>
    <lineage>
        <taxon>Bacteria</taxon>
        <taxon>Pseudomonadati</taxon>
        <taxon>Pseudomonadota</taxon>
        <taxon>Gammaproteobacteria</taxon>
        <taxon>Aeromonadales</taxon>
        <taxon>Aeromonadaceae</taxon>
        <taxon>Zobellella</taxon>
    </lineage>
</organism>
<evidence type="ECO:0000256" key="3">
    <source>
        <dbReference type="ARBA" id="ARBA00022452"/>
    </source>
</evidence>
<evidence type="ECO:0000256" key="8">
    <source>
        <dbReference type="ARBA" id="ARBA00023136"/>
    </source>
</evidence>
<proteinExistence type="inferred from homology"/>
<dbReference type="Proteomes" id="UP000638570">
    <property type="component" value="Unassembled WGS sequence"/>
</dbReference>
<keyword evidence="15" id="KW-0675">Receptor</keyword>
<evidence type="ECO:0000259" key="13">
    <source>
        <dbReference type="Pfam" id="PF00593"/>
    </source>
</evidence>
<reference evidence="16" key="1">
    <citation type="submission" date="2021-01" db="EMBL/GenBank/DDBJ databases">
        <title>Genome public.</title>
        <authorList>
            <person name="Liu C."/>
            <person name="Sun Q."/>
        </authorList>
    </citation>
    <scope>NUCLEOTIDE SEQUENCE [LARGE SCALE GENOMIC DNA]</scope>
    <source>
        <strain evidence="16">CGMCC 1.18722</strain>
    </source>
</reference>
<dbReference type="PANTHER" id="PTHR30069">
    <property type="entry name" value="TONB-DEPENDENT OUTER MEMBRANE RECEPTOR"/>
    <property type="match status" value="1"/>
</dbReference>
<dbReference type="InterPro" id="IPR000531">
    <property type="entry name" value="Beta-barrel_TonB"/>
</dbReference>
<dbReference type="InterPro" id="IPR036942">
    <property type="entry name" value="Beta-barrel_TonB_sf"/>
</dbReference>
<dbReference type="InterPro" id="IPR037066">
    <property type="entry name" value="Plug_dom_sf"/>
</dbReference>
<sequence length="602" mass="67535">MSKQWLAAALLPWAAFAQNSSDTTDITIYNRVKQPAATVLAPVEVITKAEIERRQPKSVTELLRVLPGVQMGSSGGLGQQTSLFIRGTNSDQSLVLINGRPLASMVAGSPDLSQIPVASIERVEYIRGPRAVAYGANAIGGVINIITTTDADIAKLSLTGGSHDYVGTDLSLNQWVSEQTRVQLGTGYQRTRGYDIQPGNDEPDRDGFHSRYARLGLEHELSREWSLFLGANGWDNQTRYDGAWGDISENQSYQLDGGVQYQHEGWLSRLDASYGESELRSWKESQGRETSEPLSTAIHKLSWLNQLRTTERSILTAGVDWQNERIKSESRSFGNAFSAPDRDNLGLFASAYWQLAPFSFELAGRTDDNEQFGRHNTWQATTALELPASHRTTLSYGTAFRAPSFAQLYWPGFEAPDLQPEEAENWELGFAGQYELGGWKLNLYRNEISNLIQYQGPNMPHDNTDALIKGVELQLNADTGIVHHVVSFDYTDAEDKRNDNRQLLRRAKRKASWRGELDWLDAKWSLEALYVGKRNDQDFSSWPARDLVLPSYTLWNLAASYPLTSQLTLNGKVNNLFDKDYQNIFGYRAPGAEFYLGADYRF</sequence>
<gene>
    <name evidence="15" type="ORF">JKV55_17050</name>
</gene>
<feature type="domain" description="TonB-dependent receptor-like beta-barrel" evidence="13">
    <location>
        <begin position="168"/>
        <end position="576"/>
    </location>
</feature>
<dbReference type="Pfam" id="PF07715">
    <property type="entry name" value="Plug"/>
    <property type="match status" value="1"/>
</dbReference>
<evidence type="ECO:0000256" key="9">
    <source>
        <dbReference type="ARBA" id="ARBA00023237"/>
    </source>
</evidence>
<dbReference type="PANTHER" id="PTHR30069:SF53">
    <property type="entry name" value="COLICIN I RECEPTOR-RELATED"/>
    <property type="match status" value="1"/>
</dbReference>
<dbReference type="PROSITE" id="PS52016">
    <property type="entry name" value="TONB_DEPENDENT_REC_3"/>
    <property type="match status" value="1"/>
</dbReference>
<feature type="signal peptide" evidence="12">
    <location>
        <begin position="1"/>
        <end position="17"/>
    </location>
</feature>
<dbReference type="Gene3D" id="2.40.170.20">
    <property type="entry name" value="TonB-dependent receptor, beta-barrel domain"/>
    <property type="match status" value="1"/>
</dbReference>
<evidence type="ECO:0000256" key="5">
    <source>
        <dbReference type="ARBA" id="ARBA00022729"/>
    </source>
</evidence>
<keyword evidence="7 11" id="KW-0798">TonB box</keyword>
<feature type="domain" description="TonB-dependent receptor plug" evidence="14">
    <location>
        <begin position="38"/>
        <end position="142"/>
    </location>
</feature>
<keyword evidence="6" id="KW-0406">Ion transport</keyword>
<feature type="chain" id="PRO_5047289576" evidence="12">
    <location>
        <begin position="18"/>
        <end position="602"/>
    </location>
</feature>
<keyword evidence="3 10" id="KW-1134">Transmembrane beta strand</keyword>
<evidence type="ECO:0000259" key="14">
    <source>
        <dbReference type="Pfam" id="PF07715"/>
    </source>
</evidence>
<accession>A0ABS1QVX5</accession>
<name>A0ABS1QVX5_9GAMM</name>
<keyword evidence="8 10" id="KW-0472">Membrane</keyword>
<evidence type="ECO:0000256" key="4">
    <source>
        <dbReference type="ARBA" id="ARBA00022692"/>
    </source>
</evidence>
<evidence type="ECO:0000256" key="12">
    <source>
        <dbReference type="SAM" id="SignalP"/>
    </source>
</evidence>
<keyword evidence="5 12" id="KW-0732">Signal</keyword>